<evidence type="ECO:0000313" key="3">
    <source>
        <dbReference type="Proteomes" id="UP000000366"/>
    </source>
</evidence>
<sequence length="155" mass="17611">MRLHGYGLLPEEYRKKFVDKVSAYAIEGDDLYALKDSDIRSMFVGEEFETLRLQVRDVLLPRFSEVRKEAQDSHDSSESPEEHLDGILESLNTLEDQFGGDEDALRIITREKKAANDWISEAEPPEPKISARALGSVGVQEEKHGTRSIFDDIDD</sequence>
<proteinExistence type="predicted"/>
<dbReference type="KEGG" id="mpt:Mpe_A2989"/>
<keyword evidence="3" id="KW-1185">Reference proteome</keyword>
<dbReference type="STRING" id="420662.Mpe_A2989"/>
<evidence type="ECO:0000256" key="1">
    <source>
        <dbReference type="SAM" id="MobiDB-lite"/>
    </source>
</evidence>
<accession>A2SK53</accession>
<dbReference type="HOGENOM" id="CLU_1693450_0_0_4"/>
<feature type="region of interest" description="Disordered" evidence="1">
    <location>
        <begin position="67"/>
        <end position="89"/>
    </location>
</feature>
<gene>
    <name evidence="2" type="ordered locus">Mpe_A2989</name>
</gene>
<dbReference type="RefSeq" id="WP_011830569.1">
    <property type="nucleotide sequence ID" value="NC_008825.1"/>
</dbReference>
<protein>
    <submittedName>
        <fullName evidence="2">Uncharacterized protein</fullName>
    </submittedName>
</protein>
<dbReference type="eggNOG" id="COG0464">
    <property type="taxonomic scope" value="Bacteria"/>
</dbReference>
<name>A2SK53_METPP</name>
<feature type="compositionally biased region" description="Basic and acidic residues" evidence="1">
    <location>
        <begin position="67"/>
        <end position="86"/>
    </location>
</feature>
<organism evidence="2 3">
    <name type="scientific">Methylibium petroleiphilum (strain ATCC BAA-1232 / LMG 22953 / PM1)</name>
    <dbReference type="NCBI Taxonomy" id="420662"/>
    <lineage>
        <taxon>Bacteria</taxon>
        <taxon>Pseudomonadati</taxon>
        <taxon>Pseudomonadota</taxon>
        <taxon>Betaproteobacteria</taxon>
        <taxon>Burkholderiales</taxon>
        <taxon>Sphaerotilaceae</taxon>
        <taxon>Methylibium</taxon>
    </lineage>
</organism>
<reference evidence="2 3" key="1">
    <citation type="journal article" date="2007" name="J. Bacteriol.">
        <title>Whole-genome analysis of the methyl tert-butyl ether-degrading beta-proteobacterium Methylibium petroleiphilum PM1.</title>
        <authorList>
            <person name="Kane S.R."/>
            <person name="Chakicherla A.Y."/>
            <person name="Chain P.S.G."/>
            <person name="Schmidt R."/>
            <person name="Shin M.W."/>
            <person name="Legler T.C."/>
            <person name="Scow K.M."/>
            <person name="Larimer F.W."/>
            <person name="Lucas S.M."/>
            <person name="Richardson P.M."/>
            <person name="Hristova K.R."/>
        </authorList>
    </citation>
    <scope>NUCLEOTIDE SEQUENCE [LARGE SCALE GENOMIC DNA]</scope>
    <source>
        <strain evidence="3">ATCC BAA-1232 / LMG 22953 / PM1</strain>
    </source>
</reference>
<dbReference type="EMBL" id="CP000555">
    <property type="protein sequence ID" value="ABM95942.1"/>
    <property type="molecule type" value="Genomic_DNA"/>
</dbReference>
<dbReference type="AlphaFoldDB" id="A2SK53"/>
<dbReference type="Proteomes" id="UP000000366">
    <property type="component" value="Chromosome"/>
</dbReference>
<feature type="region of interest" description="Disordered" evidence="1">
    <location>
        <begin position="116"/>
        <end position="155"/>
    </location>
</feature>
<evidence type="ECO:0000313" key="2">
    <source>
        <dbReference type="EMBL" id="ABM95942.1"/>
    </source>
</evidence>